<dbReference type="EMBL" id="CP036433">
    <property type="protein sequence ID" value="QDU92497.1"/>
    <property type="molecule type" value="Genomic_DNA"/>
</dbReference>
<protein>
    <submittedName>
        <fullName evidence="2">Uncharacterized protein</fullName>
    </submittedName>
</protein>
<evidence type="ECO:0000256" key="1">
    <source>
        <dbReference type="SAM" id="Coils"/>
    </source>
</evidence>
<sequence>MKFDHKEDPFAVFRSLNLTDEQVEALRTQGFVSRERRGENRIYFKLRFRFQGRQLVRCLGAKAALVRRVEQALAKIQAQRKRRAQLTNAARRSRQTLRLTRLLLAPLLQAAGFQFHGLAVRKIRSGRTNCSLRRKKMNPSEHPSDDVPQIAAEETCPAAEASPTDCRQQRIRDYLHQSLAETSPLRANLGAANADLMTVALHLKGLLEGALPKTLEVFEDFEDFDQVKPVLDSLLRMYKQMERFAQLDARLSEPLP</sequence>
<evidence type="ECO:0000313" key="3">
    <source>
        <dbReference type="Proteomes" id="UP000317648"/>
    </source>
</evidence>
<keyword evidence="1" id="KW-0175">Coiled coil</keyword>
<dbReference type="Proteomes" id="UP000317648">
    <property type="component" value="Chromosome"/>
</dbReference>
<gene>
    <name evidence="2" type="ORF">Pla8534_02450</name>
</gene>
<evidence type="ECO:0000313" key="2">
    <source>
        <dbReference type="EMBL" id="QDU92497.1"/>
    </source>
</evidence>
<proteinExistence type="predicted"/>
<organism evidence="2 3">
    <name type="scientific">Lignipirellula cremea</name>
    <dbReference type="NCBI Taxonomy" id="2528010"/>
    <lineage>
        <taxon>Bacteria</taxon>
        <taxon>Pseudomonadati</taxon>
        <taxon>Planctomycetota</taxon>
        <taxon>Planctomycetia</taxon>
        <taxon>Pirellulales</taxon>
        <taxon>Pirellulaceae</taxon>
        <taxon>Lignipirellula</taxon>
    </lineage>
</organism>
<dbReference type="RefSeq" id="WP_145048500.1">
    <property type="nucleotide sequence ID" value="NZ_CP036433.1"/>
</dbReference>
<keyword evidence="3" id="KW-1185">Reference proteome</keyword>
<name>A0A518DKY3_9BACT</name>
<dbReference type="AlphaFoldDB" id="A0A518DKY3"/>
<reference evidence="2 3" key="1">
    <citation type="submission" date="2019-02" db="EMBL/GenBank/DDBJ databases">
        <title>Deep-cultivation of Planctomycetes and their phenomic and genomic characterization uncovers novel biology.</title>
        <authorList>
            <person name="Wiegand S."/>
            <person name="Jogler M."/>
            <person name="Boedeker C."/>
            <person name="Pinto D."/>
            <person name="Vollmers J."/>
            <person name="Rivas-Marin E."/>
            <person name="Kohn T."/>
            <person name="Peeters S.H."/>
            <person name="Heuer A."/>
            <person name="Rast P."/>
            <person name="Oberbeckmann S."/>
            <person name="Bunk B."/>
            <person name="Jeske O."/>
            <person name="Meyerdierks A."/>
            <person name="Storesund J.E."/>
            <person name="Kallscheuer N."/>
            <person name="Luecker S."/>
            <person name="Lage O.M."/>
            <person name="Pohl T."/>
            <person name="Merkel B.J."/>
            <person name="Hornburger P."/>
            <person name="Mueller R.-W."/>
            <person name="Bruemmer F."/>
            <person name="Labrenz M."/>
            <person name="Spormann A.M."/>
            <person name="Op den Camp H."/>
            <person name="Overmann J."/>
            <person name="Amann R."/>
            <person name="Jetten M.S.M."/>
            <person name="Mascher T."/>
            <person name="Medema M.H."/>
            <person name="Devos D.P."/>
            <person name="Kaster A.-K."/>
            <person name="Ovreas L."/>
            <person name="Rohde M."/>
            <person name="Galperin M.Y."/>
            <person name="Jogler C."/>
        </authorList>
    </citation>
    <scope>NUCLEOTIDE SEQUENCE [LARGE SCALE GENOMIC DNA]</scope>
    <source>
        <strain evidence="2 3">Pla85_3_4</strain>
    </source>
</reference>
<dbReference type="KEGG" id="lcre:Pla8534_02450"/>
<feature type="coiled-coil region" evidence="1">
    <location>
        <begin position="62"/>
        <end position="89"/>
    </location>
</feature>
<accession>A0A518DKY3</accession>